<dbReference type="AlphaFoldDB" id="A0A6A6H5T6"/>
<dbReference type="PANTHER" id="PTHR31490">
    <property type="entry name" value="GLYCOSYL HYDROLASE"/>
    <property type="match status" value="1"/>
</dbReference>
<evidence type="ECO:0000256" key="12">
    <source>
        <dbReference type="RuleBase" id="RU361174"/>
    </source>
</evidence>
<comment type="subcellular location">
    <subcellularLocation>
        <location evidence="2">Secreted</location>
    </subcellularLocation>
</comment>
<organism evidence="15 16">
    <name type="scientific">Viridothelium virens</name>
    <name type="common">Speckled blister lichen</name>
    <name type="synonym">Trypethelium virens</name>
    <dbReference type="NCBI Taxonomy" id="1048519"/>
    <lineage>
        <taxon>Eukaryota</taxon>
        <taxon>Fungi</taxon>
        <taxon>Dikarya</taxon>
        <taxon>Ascomycota</taxon>
        <taxon>Pezizomycotina</taxon>
        <taxon>Dothideomycetes</taxon>
        <taxon>Dothideomycetes incertae sedis</taxon>
        <taxon>Trypetheliales</taxon>
        <taxon>Trypetheliaceae</taxon>
        <taxon>Viridothelium</taxon>
    </lineage>
</organism>
<dbReference type="PANTHER" id="PTHR31490:SF35">
    <property type="entry name" value="ENDO-1,4-BETA-XYLANASE"/>
    <property type="match status" value="1"/>
</dbReference>
<keyword evidence="16" id="KW-1185">Reference proteome</keyword>
<dbReference type="PRINTS" id="PR00134">
    <property type="entry name" value="GLHYDRLASE10"/>
</dbReference>
<evidence type="ECO:0000256" key="7">
    <source>
        <dbReference type="ARBA" id="ARBA00022801"/>
    </source>
</evidence>
<name>A0A6A6H5T6_VIRVR</name>
<keyword evidence="6" id="KW-0858">Xylan degradation</keyword>
<dbReference type="SUPFAM" id="SSF51445">
    <property type="entry name" value="(Trans)glycosidases"/>
    <property type="match status" value="1"/>
</dbReference>
<evidence type="ECO:0000256" key="11">
    <source>
        <dbReference type="PROSITE-ProRule" id="PRU10061"/>
    </source>
</evidence>
<feature type="domain" description="GH10" evidence="14">
    <location>
        <begin position="57"/>
        <end position="357"/>
    </location>
</feature>
<feature type="signal peptide" evidence="13">
    <location>
        <begin position="1"/>
        <end position="19"/>
    </location>
</feature>
<reference evidence="15" key="1">
    <citation type="journal article" date="2020" name="Stud. Mycol.">
        <title>101 Dothideomycetes genomes: a test case for predicting lifestyles and emergence of pathogens.</title>
        <authorList>
            <person name="Haridas S."/>
            <person name="Albert R."/>
            <person name="Binder M."/>
            <person name="Bloem J."/>
            <person name="Labutti K."/>
            <person name="Salamov A."/>
            <person name="Andreopoulos B."/>
            <person name="Baker S."/>
            <person name="Barry K."/>
            <person name="Bills G."/>
            <person name="Bluhm B."/>
            <person name="Cannon C."/>
            <person name="Castanera R."/>
            <person name="Culley D."/>
            <person name="Daum C."/>
            <person name="Ezra D."/>
            <person name="Gonzalez J."/>
            <person name="Henrissat B."/>
            <person name="Kuo A."/>
            <person name="Liang C."/>
            <person name="Lipzen A."/>
            <person name="Lutzoni F."/>
            <person name="Magnuson J."/>
            <person name="Mondo S."/>
            <person name="Nolan M."/>
            <person name="Ohm R."/>
            <person name="Pangilinan J."/>
            <person name="Park H.-J."/>
            <person name="Ramirez L."/>
            <person name="Alfaro M."/>
            <person name="Sun H."/>
            <person name="Tritt A."/>
            <person name="Yoshinaga Y."/>
            <person name="Zwiers L.-H."/>
            <person name="Turgeon B."/>
            <person name="Goodwin S."/>
            <person name="Spatafora J."/>
            <person name="Crous P."/>
            <person name="Grigoriev I."/>
        </authorList>
    </citation>
    <scope>NUCLEOTIDE SEQUENCE</scope>
    <source>
        <strain evidence="15">Tuck. ex Michener</strain>
    </source>
</reference>
<evidence type="ECO:0000256" key="6">
    <source>
        <dbReference type="ARBA" id="ARBA00022651"/>
    </source>
</evidence>
<feature type="active site" description="Nucleophile" evidence="11">
    <location>
        <position position="279"/>
    </location>
</feature>
<dbReference type="InterPro" id="IPR044846">
    <property type="entry name" value="GH10"/>
</dbReference>
<feature type="chain" id="PRO_5025407907" description="Beta-xylanase" evidence="13">
    <location>
        <begin position="20"/>
        <end position="371"/>
    </location>
</feature>
<evidence type="ECO:0000256" key="1">
    <source>
        <dbReference type="ARBA" id="ARBA00000681"/>
    </source>
</evidence>
<keyword evidence="10 12" id="KW-0624">Polysaccharide degradation</keyword>
<dbReference type="PROSITE" id="PS00591">
    <property type="entry name" value="GH10_1"/>
    <property type="match status" value="1"/>
</dbReference>
<evidence type="ECO:0000256" key="9">
    <source>
        <dbReference type="ARBA" id="ARBA00023295"/>
    </source>
</evidence>
<dbReference type="GO" id="GO:0045493">
    <property type="term" value="P:xylan catabolic process"/>
    <property type="evidence" value="ECO:0007669"/>
    <property type="project" value="UniProtKB-KW"/>
</dbReference>
<evidence type="ECO:0000259" key="14">
    <source>
        <dbReference type="PROSITE" id="PS51760"/>
    </source>
</evidence>
<keyword evidence="9 12" id="KW-0326">Glycosidase</keyword>
<dbReference type="PROSITE" id="PS51760">
    <property type="entry name" value="GH10_2"/>
    <property type="match status" value="1"/>
</dbReference>
<dbReference type="OrthoDB" id="3055998at2759"/>
<dbReference type="InterPro" id="IPR017853">
    <property type="entry name" value="GH"/>
</dbReference>
<comment type="catalytic activity">
    <reaction evidence="1 12">
        <text>Endohydrolysis of (1-&gt;4)-beta-D-xylosidic linkages in xylans.</text>
        <dbReference type="EC" id="3.2.1.8"/>
    </reaction>
</comment>
<dbReference type="InterPro" id="IPR001000">
    <property type="entry name" value="GH10_dom"/>
</dbReference>
<accession>A0A6A6H5T6</accession>
<keyword evidence="13" id="KW-0732">Signal</keyword>
<dbReference type="Proteomes" id="UP000800092">
    <property type="component" value="Unassembled WGS sequence"/>
</dbReference>
<gene>
    <name evidence="15" type="ORF">EV356DRAFT_577976</name>
</gene>
<evidence type="ECO:0000256" key="13">
    <source>
        <dbReference type="SAM" id="SignalP"/>
    </source>
</evidence>
<evidence type="ECO:0000256" key="10">
    <source>
        <dbReference type="ARBA" id="ARBA00023326"/>
    </source>
</evidence>
<evidence type="ECO:0000256" key="8">
    <source>
        <dbReference type="ARBA" id="ARBA00023277"/>
    </source>
</evidence>
<keyword evidence="5" id="KW-0964">Secreted</keyword>
<evidence type="ECO:0000256" key="3">
    <source>
        <dbReference type="ARBA" id="ARBA00004851"/>
    </source>
</evidence>
<proteinExistence type="inferred from homology"/>
<comment type="similarity">
    <text evidence="4 12">Belongs to the glycosyl hydrolase 10 (cellulase F) family.</text>
</comment>
<sequence>MKAPSQLLTTTLLVGAAFAAPARHYKSVAKRAANSSLPVPALNKLAQAAGLKYFGTATDNPELPNAEYSQYLFGYAPQLFGQVTPANSQKWDATEPEQNVFNYTGGDAIIQPALNHSMIARCHNLNWYNQNPEWLTSGTWDNATLISILQNHIANVVGHYKGQCYAWDVVNEALNDNGTYRSDLWYDTIGPAFIPIAFQAAAAADPNAKLYYNDYNIESPGAKSTAAQQLVSSLKAQGIRIDGVGLQSHFIGGETPTLDSQVANMQAFTALGVEVAVTELDVRVSTPATDAEIAQQATDYATTAQACVNVEGCVGLTVWDFDDQYSWVPGTFPGYGAADLFDANFTAKPAVASIAQVFQSAAANATKHTRR</sequence>
<protein>
    <recommendedName>
        <fullName evidence="12">Beta-xylanase</fullName>
        <ecNumber evidence="12">3.2.1.8</ecNumber>
    </recommendedName>
</protein>
<dbReference type="InterPro" id="IPR031158">
    <property type="entry name" value="GH10_AS"/>
</dbReference>
<dbReference type="GO" id="GO:0031176">
    <property type="term" value="F:endo-1,4-beta-xylanase activity"/>
    <property type="evidence" value="ECO:0007669"/>
    <property type="project" value="UniProtKB-EC"/>
</dbReference>
<comment type="pathway">
    <text evidence="3">Glycan degradation; xylan degradation.</text>
</comment>
<dbReference type="Pfam" id="PF00331">
    <property type="entry name" value="Glyco_hydro_10"/>
    <property type="match status" value="1"/>
</dbReference>
<dbReference type="EC" id="3.2.1.8" evidence="12"/>
<dbReference type="Gene3D" id="3.20.20.80">
    <property type="entry name" value="Glycosidases"/>
    <property type="match status" value="1"/>
</dbReference>
<evidence type="ECO:0000256" key="5">
    <source>
        <dbReference type="ARBA" id="ARBA00022525"/>
    </source>
</evidence>
<keyword evidence="8 12" id="KW-0119">Carbohydrate metabolism</keyword>
<evidence type="ECO:0000256" key="2">
    <source>
        <dbReference type="ARBA" id="ARBA00004613"/>
    </source>
</evidence>
<evidence type="ECO:0000256" key="4">
    <source>
        <dbReference type="ARBA" id="ARBA00007495"/>
    </source>
</evidence>
<dbReference type="EMBL" id="ML991811">
    <property type="protein sequence ID" value="KAF2232893.1"/>
    <property type="molecule type" value="Genomic_DNA"/>
</dbReference>
<dbReference type="SMART" id="SM00633">
    <property type="entry name" value="Glyco_10"/>
    <property type="match status" value="1"/>
</dbReference>
<evidence type="ECO:0000313" key="16">
    <source>
        <dbReference type="Proteomes" id="UP000800092"/>
    </source>
</evidence>
<dbReference type="GO" id="GO:0005576">
    <property type="term" value="C:extracellular region"/>
    <property type="evidence" value="ECO:0007669"/>
    <property type="project" value="UniProtKB-SubCell"/>
</dbReference>
<keyword evidence="7 12" id="KW-0378">Hydrolase</keyword>
<evidence type="ECO:0000313" key="15">
    <source>
        <dbReference type="EMBL" id="KAF2232893.1"/>
    </source>
</evidence>